<name>A0A0F9IMD1_9ZZZZ</name>
<protein>
    <submittedName>
        <fullName evidence="1">Uncharacterized protein</fullName>
    </submittedName>
</protein>
<accession>A0A0F9IMD1</accession>
<sequence>MNRRRFIQGLLSIPFVGYVASKVDFVDEWLDDGSMDLNEAALEDLM</sequence>
<proteinExistence type="predicted"/>
<evidence type="ECO:0000313" key="1">
    <source>
        <dbReference type="EMBL" id="KKL94950.1"/>
    </source>
</evidence>
<reference evidence="1" key="1">
    <citation type="journal article" date="2015" name="Nature">
        <title>Complex archaea that bridge the gap between prokaryotes and eukaryotes.</title>
        <authorList>
            <person name="Spang A."/>
            <person name="Saw J.H."/>
            <person name="Jorgensen S.L."/>
            <person name="Zaremba-Niedzwiedzka K."/>
            <person name="Martijn J."/>
            <person name="Lind A.E."/>
            <person name="van Eijk R."/>
            <person name="Schleper C."/>
            <person name="Guy L."/>
            <person name="Ettema T.J."/>
        </authorList>
    </citation>
    <scope>NUCLEOTIDE SEQUENCE</scope>
</reference>
<dbReference type="AlphaFoldDB" id="A0A0F9IMD1"/>
<organism evidence="1">
    <name type="scientific">marine sediment metagenome</name>
    <dbReference type="NCBI Taxonomy" id="412755"/>
    <lineage>
        <taxon>unclassified sequences</taxon>
        <taxon>metagenomes</taxon>
        <taxon>ecological metagenomes</taxon>
    </lineage>
</organism>
<dbReference type="EMBL" id="LAZR01018796">
    <property type="protein sequence ID" value="KKL94950.1"/>
    <property type="molecule type" value="Genomic_DNA"/>
</dbReference>
<comment type="caution">
    <text evidence="1">The sequence shown here is derived from an EMBL/GenBank/DDBJ whole genome shotgun (WGS) entry which is preliminary data.</text>
</comment>
<gene>
    <name evidence="1" type="ORF">LCGC14_1859420</name>
</gene>
<feature type="non-terminal residue" evidence="1">
    <location>
        <position position="46"/>
    </location>
</feature>